<gene>
    <name evidence="2" type="ORF">JOE42_003410</name>
</gene>
<proteinExistence type="predicted"/>
<protein>
    <submittedName>
        <fullName evidence="2">Anti-sigma factor RsiW</fullName>
    </submittedName>
</protein>
<accession>A0ABS2KXP8</accession>
<dbReference type="Proteomes" id="UP000703038">
    <property type="component" value="Unassembled WGS sequence"/>
</dbReference>
<evidence type="ECO:0000313" key="3">
    <source>
        <dbReference type="Proteomes" id="UP000703038"/>
    </source>
</evidence>
<keyword evidence="1" id="KW-1133">Transmembrane helix</keyword>
<dbReference type="EMBL" id="JAFBBK010000001">
    <property type="protein sequence ID" value="MBM7416677.1"/>
    <property type="molecule type" value="Genomic_DNA"/>
</dbReference>
<keyword evidence="3" id="KW-1185">Reference proteome</keyword>
<evidence type="ECO:0000313" key="2">
    <source>
        <dbReference type="EMBL" id="MBM7416677.1"/>
    </source>
</evidence>
<sequence length="225" mass="22487">MSVTDRDPLTPDLLADLHAGLLPEDEAARIRERVETDPEAAAYLADLDAVVDMVRARGSDLVAGVPMPPDVAARVQGALTGAPRDELATRRSGRRTRIPIIAAAAAIVALVGAGAGLALASIETAGGGDQVVASARPLDDRTVLSVVGSVDRGRFVDAAVLAGCLEANGIPASATVVGSGPVTLDGTEATLLVTAGTTPGSLVAIAVGDSCGPDDPDTVSRAEIG</sequence>
<reference evidence="2 3" key="1">
    <citation type="submission" date="2021-01" db="EMBL/GenBank/DDBJ databases">
        <title>Genomics of switchgrass bacterial isolates.</title>
        <authorList>
            <person name="Shade A."/>
        </authorList>
    </citation>
    <scope>NUCLEOTIDE SEQUENCE [LARGE SCALE GENOMIC DNA]</scope>
    <source>
        <strain evidence="2 3">PvP111</strain>
    </source>
</reference>
<name>A0ABS2KXP8_9NOCA</name>
<keyword evidence="1" id="KW-0812">Transmembrane</keyword>
<dbReference type="RefSeq" id="WP_204869431.1">
    <property type="nucleotide sequence ID" value="NZ_JAFBBK010000001.1"/>
</dbReference>
<feature type="transmembrane region" description="Helical" evidence="1">
    <location>
        <begin position="100"/>
        <end position="122"/>
    </location>
</feature>
<keyword evidence="1" id="KW-0472">Membrane</keyword>
<comment type="caution">
    <text evidence="2">The sequence shown here is derived from an EMBL/GenBank/DDBJ whole genome shotgun (WGS) entry which is preliminary data.</text>
</comment>
<evidence type="ECO:0000256" key="1">
    <source>
        <dbReference type="SAM" id="Phobius"/>
    </source>
</evidence>
<organism evidence="2 3">
    <name type="scientific">Rhodococcoides corynebacterioides</name>
    <dbReference type="NCBI Taxonomy" id="53972"/>
    <lineage>
        <taxon>Bacteria</taxon>
        <taxon>Bacillati</taxon>
        <taxon>Actinomycetota</taxon>
        <taxon>Actinomycetes</taxon>
        <taxon>Mycobacteriales</taxon>
        <taxon>Nocardiaceae</taxon>
        <taxon>Rhodococcoides</taxon>
    </lineage>
</organism>